<dbReference type="AlphaFoldDB" id="A0A3S9IGF0"/>
<dbReference type="RefSeq" id="WP_126277050.1">
    <property type="nucleotide sequence ID" value="NZ_CP034463.1"/>
</dbReference>
<reference evidence="1 2" key="1">
    <citation type="submission" date="2018-12" db="EMBL/GenBank/DDBJ databases">
        <authorList>
            <person name="Li K."/>
        </authorList>
    </citation>
    <scope>NUCLEOTIDE SEQUENCE [LARGE SCALE GENOMIC DNA]</scope>
    <source>
        <strain evidence="2">CR22</strain>
    </source>
</reference>
<protein>
    <submittedName>
        <fullName evidence="1">Uncharacterized protein</fullName>
    </submittedName>
</protein>
<evidence type="ECO:0000313" key="1">
    <source>
        <dbReference type="EMBL" id="AZP23343.1"/>
    </source>
</evidence>
<gene>
    <name evidence="1" type="ORF">EJC51_19995</name>
</gene>
<sequence length="60" mass="6572">MDPETHLALHQLRAADLRAQAEAHRLATEAKPPRALRSRVGWTLVELGLRLAASPRPALA</sequence>
<dbReference type="EMBL" id="CP034463">
    <property type="protein sequence ID" value="AZP23343.1"/>
    <property type="molecule type" value="Genomic_DNA"/>
</dbReference>
<keyword evidence="2" id="KW-1185">Reference proteome</keyword>
<evidence type="ECO:0000313" key="2">
    <source>
        <dbReference type="Proteomes" id="UP000280197"/>
    </source>
</evidence>
<accession>A0A3S9IGF0</accession>
<dbReference type="KEGG" id="saqu:EJC51_19995"/>
<dbReference type="Proteomes" id="UP000280197">
    <property type="component" value="Chromosome"/>
</dbReference>
<organism evidence="1 2">
    <name type="scientific">Streptomyces aquilus</name>
    <dbReference type="NCBI Taxonomy" id="2548456"/>
    <lineage>
        <taxon>Bacteria</taxon>
        <taxon>Bacillati</taxon>
        <taxon>Actinomycetota</taxon>
        <taxon>Actinomycetes</taxon>
        <taxon>Kitasatosporales</taxon>
        <taxon>Streptomycetaceae</taxon>
        <taxon>Streptomyces</taxon>
    </lineage>
</organism>
<name>A0A3S9IGF0_9ACTN</name>
<proteinExistence type="predicted"/>